<organism evidence="2">
    <name type="scientific">Chromera velia CCMP2878</name>
    <dbReference type="NCBI Taxonomy" id="1169474"/>
    <lineage>
        <taxon>Eukaryota</taxon>
        <taxon>Sar</taxon>
        <taxon>Alveolata</taxon>
        <taxon>Colpodellida</taxon>
        <taxon>Chromeraceae</taxon>
        <taxon>Chromera</taxon>
    </lineage>
</organism>
<evidence type="ECO:0000256" key="1">
    <source>
        <dbReference type="SAM" id="MobiDB-lite"/>
    </source>
</evidence>
<dbReference type="PhylomeDB" id="A0A0G4HP49"/>
<dbReference type="EMBL" id="CDMZ01003325">
    <property type="protein sequence ID" value="CEM45959.1"/>
    <property type="molecule type" value="Genomic_DNA"/>
</dbReference>
<dbReference type="AlphaFoldDB" id="A0A0G4HP49"/>
<feature type="compositionally biased region" description="Low complexity" evidence="1">
    <location>
        <begin position="243"/>
        <end position="277"/>
    </location>
</feature>
<feature type="compositionally biased region" description="Basic residues" evidence="1">
    <location>
        <begin position="278"/>
        <end position="291"/>
    </location>
</feature>
<name>A0A0G4HP49_9ALVE</name>
<feature type="region of interest" description="Disordered" evidence="1">
    <location>
        <begin position="243"/>
        <end position="291"/>
    </location>
</feature>
<reference evidence="2" key="1">
    <citation type="submission" date="2014-11" db="EMBL/GenBank/DDBJ databases">
        <authorList>
            <person name="Otto D Thomas"/>
            <person name="Naeem Raeece"/>
        </authorList>
    </citation>
    <scope>NUCLEOTIDE SEQUENCE</scope>
</reference>
<proteinExistence type="predicted"/>
<gene>
    <name evidence="2" type="ORF">Cvel_29668</name>
</gene>
<sequence>MSFNLAAFQKSSDIAVASNPSSLQSTTFMRGVLAELPLNELKWDAPGIDQQVPRMRRFMGACGMDGCDCGKTRALYTLPKDPEQPGNASTSFVVCCPSFLESVGHGNYAEMMKHSYVYSVHAMKSHELPADVVESKCEAFRTHARQCDGGCNSEVTAVFMSKGQAKHGSHFFASCAHNAEQYIRSGGGKAKCAGPGHGWFTVALAKAYRLGDRKVKMTTNGNVDIPQRIMEWVRSVLGSSASSSSASASSSSPTGDAAATSSTADAPDSGSAAAAGAKKMRKGAGVRKAKK</sequence>
<evidence type="ECO:0000313" key="2">
    <source>
        <dbReference type="EMBL" id="CEM45959.1"/>
    </source>
</evidence>
<dbReference type="VEuPathDB" id="CryptoDB:Cvel_29668"/>
<accession>A0A0G4HP49</accession>
<protein>
    <submittedName>
        <fullName evidence="2">Uncharacterized protein</fullName>
    </submittedName>
</protein>